<dbReference type="PANTHER" id="PTHR16922:SF0">
    <property type="entry name" value="INTERLEUKIN-11"/>
    <property type="match status" value="1"/>
</dbReference>
<protein>
    <recommendedName>
        <fullName evidence="4">Interleukin-11</fullName>
    </recommendedName>
</protein>
<evidence type="ECO:0000313" key="2">
    <source>
        <dbReference type="EMBL" id="KAF3707011.1"/>
    </source>
</evidence>
<dbReference type="PANTHER" id="PTHR16922">
    <property type="entry name" value="INTERLEUKIN 11"/>
    <property type="match status" value="1"/>
</dbReference>
<feature type="chain" id="PRO_5026273533" description="Interleukin-11" evidence="1">
    <location>
        <begin position="27"/>
        <end position="203"/>
    </location>
</feature>
<keyword evidence="3" id="KW-1185">Reference proteome</keyword>
<dbReference type="InterPro" id="IPR009079">
    <property type="entry name" value="4_helix_cytokine-like_core"/>
</dbReference>
<evidence type="ECO:0008006" key="4">
    <source>
        <dbReference type="Google" id="ProtNLM"/>
    </source>
</evidence>
<name>A0A6G1QWD9_CHAAH</name>
<dbReference type="GO" id="GO:0005125">
    <property type="term" value="F:cytokine activity"/>
    <property type="evidence" value="ECO:0007669"/>
    <property type="project" value="TreeGrafter"/>
</dbReference>
<feature type="signal peptide" evidence="1">
    <location>
        <begin position="1"/>
        <end position="26"/>
    </location>
</feature>
<reference evidence="2 3" key="1">
    <citation type="submission" date="2019-02" db="EMBL/GenBank/DDBJ databases">
        <title>Opniocepnalus argus genome.</title>
        <authorList>
            <person name="Zhou C."/>
            <person name="Xiao S."/>
        </authorList>
    </citation>
    <scope>NUCLEOTIDE SEQUENCE [LARGE SCALE GENOMIC DNA]</scope>
    <source>
        <strain evidence="2">OARG1902GOOAL</strain>
        <tissue evidence="2">Muscle</tissue>
    </source>
</reference>
<accession>A0A6G1QWD9</accession>
<reference evidence="3" key="2">
    <citation type="submission" date="2019-02" db="EMBL/GenBank/DDBJ databases">
        <title>Opniocepnalus argus Var Kimnra genome.</title>
        <authorList>
            <person name="Zhou C."/>
            <person name="Xiao S."/>
        </authorList>
    </citation>
    <scope>NUCLEOTIDE SEQUENCE [LARGE SCALE GENOMIC DNA]</scope>
</reference>
<dbReference type="GO" id="GO:0005737">
    <property type="term" value="C:cytoplasm"/>
    <property type="evidence" value="ECO:0007669"/>
    <property type="project" value="TreeGrafter"/>
</dbReference>
<dbReference type="InterPro" id="IPR020438">
    <property type="entry name" value="IL-11"/>
</dbReference>
<dbReference type="SUPFAM" id="SSF47266">
    <property type="entry name" value="4-helical cytokines"/>
    <property type="match status" value="1"/>
</dbReference>
<gene>
    <name evidence="2" type="ORF">EXN66_Car000183</name>
</gene>
<dbReference type="GO" id="GO:0008083">
    <property type="term" value="F:growth factor activity"/>
    <property type="evidence" value="ECO:0007669"/>
    <property type="project" value="TreeGrafter"/>
</dbReference>
<keyword evidence="1" id="KW-0732">Signal</keyword>
<dbReference type="AlphaFoldDB" id="A0A6G1QWD9"/>
<evidence type="ECO:0000313" key="3">
    <source>
        <dbReference type="Proteomes" id="UP000503349"/>
    </source>
</evidence>
<dbReference type="EMBL" id="CM015712">
    <property type="protein sequence ID" value="KAF3707011.1"/>
    <property type="molecule type" value="Genomic_DNA"/>
</dbReference>
<dbReference type="Pfam" id="PF07400">
    <property type="entry name" value="IL11"/>
    <property type="match status" value="1"/>
</dbReference>
<organism evidence="2 3">
    <name type="scientific">Channa argus</name>
    <name type="common">Northern snakehead</name>
    <name type="synonym">Ophicephalus argus</name>
    <dbReference type="NCBI Taxonomy" id="215402"/>
    <lineage>
        <taxon>Eukaryota</taxon>
        <taxon>Metazoa</taxon>
        <taxon>Chordata</taxon>
        <taxon>Craniata</taxon>
        <taxon>Vertebrata</taxon>
        <taxon>Euteleostomi</taxon>
        <taxon>Actinopterygii</taxon>
        <taxon>Neopterygii</taxon>
        <taxon>Teleostei</taxon>
        <taxon>Neoteleostei</taxon>
        <taxon>Acanthomorphata</taxon>
        <taxon>Anabantaria</taxon>
        <taxon>Anabantiformes</taxon>
        <taxon>Channoidei</taxon>
        <taxon>Channidae</taxon>
        <taxon>Channa</taxon>
    </lineage>
</organism>
<sequence length="203" mass="22920">MKLSPKSITGLLHLLLLAELFVHTSTRPTQTPSLCGNFGSMIVYTQKLMSSSKGLHCLSDDEVNMYIASMKNKLQDLPRIQHTAAHLGSMNVSESLSQLYLYTKSFKLHVDWLKTAKEQYSPACQSTEAINSNLRQLSNLLYSSIHQISAEVPQSMTPSFPNVSTAFDILQVSVEIAERIQVFCDWSRRVLLHLNHMSRCPRH</sequence>
<evidence type="ECO:0000256" key="1">
    <source>
        <dbReference type="SAM" id="SignalP"/>
    </source>
</evidence>
<dbReference type="PRINTS" id="PR01944">
    <property type="entry name" value="INTLKN11FISH"/>
</dbReference>
<dbReference type="GO" id="GO:0008284">
    <property type="term" value="P:positive regulation of cell population proliferation"/>
    <property type="evidence" value="ECO:0007669"/>
    <property type="project" value="TreeGrafter"/>
</dbReference>
<dbReference type="GO" id="GO:0043410">
    <property type="term" value="P:positive regulation of MAPK cascade"/>
    <property type="evidence" value="ECO:0007669"/>
    <property type="project" value="TreeGrafter"/>
</dbReference>
<proteinExistence type="predicted"/>
<dbReference type="Proteomes" id="UP000503349">
    <property type="component" value="Chromosome 1"/>
</dbReference>
<dbReference type="Gene3D" id="1.20.1250.10">
    <property type="match status" value="1"/>
</dbReference>
<dbReference type="InterPro" id="IPR022356">
    <property type="entry name" value="IL-11_fish"/>
</dbReference>